<protein>
    <submittedName>
        <fullName evidence="1">Uncharacterized protein</fullName>
    </submittedName>
</protein>
<name>A0AAV7EI88_ARIFI</name>
<dbReference type="AlphaFoldDB" id="A0AAV7EI88"/>
<gene>
    <name evidence="1" type="ORF">H6P81_013933</name>
</gene>
<reference evidence="1 2" key="1">
    <citation type="submission" date="2021-07" db="EMBL/GenBank/DDBJ databases">
        <title>The Aristolochia fimbriata genome: insights into angiosperm evolution, floral development and chemical biosynthesis.</title>
        <authorList>
            <person name="Jiao Y."/>
        </authorList>
    </citation>
    <scope>NUCLEOTIDE SEQUENCE [LARGE SCALE GENOMIC DNA]</scope>
    <source>
        <strain evidence="1">IBCAS-2021</strain>
        <tissue evidence="1">Leaf</tissue>
    </source>
</reference>
<comment type="caution">
    <text evidence="1">The sequence shown here is derived from an EMBL/GenBank/DDBJ whole genome shotgun (WGS) entry which is preliminary data.</text>
</comment>
<keyword evidence="2" id="KW-1185">Reference proteome</keyword>
<dbReference type="Proteomes" id="UP000825729">
    <property type="component" value="Unassembled WGS sequence"/>
</dbReference>
<evidence type="ECO:0000313" key="1">
    <source>
        <dbReference type="EMBL" id="KAG9447805.1"/>
    </source>
</evidence>
<accession>A0AAV7EI88</accession>
<dbReference type="PANTHER" id="PTHR33544">
    <property type="entry name" value="DUF4005 DOMAIN-CONTAINING PROTEIN-RELATED"/>
    <property type="match status" value="1"/>
</dbReference>
<sequence length="145" mass="15897">MAPQGDEVASGWPFGLENMNLRLRNSETLQAVPAGSNSLRLHSTSFSSFSSSDLDTESTRSFFQDRSITLGRLIGIKPREGDLYFPTSFHFAEKAKLSVINAGPISPKTPEATLCHSACIPVIRDVLEKMSPGRHNTRSRSSEVD</sequence>
<dbReference type="InterPro" id="IPR040344">
    <property type="entry name" value="At3g17950-like"/>
</dbReference>
<dbReference type="EMBL" id="JAINDJ010000005">
    <property type="protein sequence ID" value="KAG9447805.1"/>
    <property type="molecule type" value="Genomic_DNA"/>
</dbReference>
<organism evidence="1 2">
    <name type="scientific">Aristolochia fimbriata</name>
    <name type="common">White veined hardy Dutchman's pipe vine</name>
    <dbReference type="NCBI Taxonomy" id="158543"/>
    <lineage>
        <taxon>Eukaryota</taxon>
        <taxon>Viridiplantae</taxon>
        <taxon>Streptophyta</taxon>
        <taxon>Embryophyta</taxon>
        <taxon>Tracheophyta</taxon>
        <taxon>Spermatophyta</taxon>
        <taxon>Magnoliopsida</taxon>
        <taxon>Magnoliidae</taxon>
        <taxon>Piperales</taxon>
        <taxon>Aristolochiaceae</taxon>
        <taxon>Aristolochia</taxon>
    </lineage>
</organism>
<proteinExistence type="predicted"/>
<evidence type="ECO:0000313" key="2">
    <source>
        <dbReference type="Proteomes" id="UP000825729"/>
    </source>
</evidence>
<dbReference type="PANTHER" id="PTHR33544:SF14">
    <property type="entry name" value="PROTEIN, PUTATIVE-RELATED"/>
    <property type="match status" value="1"/>
</dbReference>